<dbReference type="EMBL" id="BMOK01000010">
    <property type="protein sequence ID" value="GGL58325.1"/>
    <property type="molecule type" value="Genomic_DNA"/>
</dbReference>
<comment type="caution">
    <text evidence="1">The sequence shown here is derived from an EMBL/GenBank/DDBJ whole genome shotgun (WGS) entry which is preliminary data.</text>
</comment>
<sequence length="68" mass="8259">MERRTLARDWRSESEQGFQTNLLATHLVTLVRRFDEDTFWLVVFFVKIHYTKEKRCLSIESRTLIDKP</sequence>
<accession>A0A917W1L6</accession>
<organism evidence="1 2">
    <name type="scientific">Sporolactobacillus putidus</name>
    <dbReference type="NCBI Taxonomy" id="492735"/>
    <lineage>
        <taxon>Bacteria</taxon>
        <taxon>Bacillati</taxon>
        <taxon>Bacillota</taxon>
        <taxon>Bacilli</taxon>
        <taxon>Bacillales</taxon>
        <taxon>Sporolactobacillaceae</taxon>
        <taxon>Sporolactobacillus</taxon>
    </lineage>
</organism>
<keyword evidence="2" id="KW-1185">Reference proteome</keyword>
<dbReference type="Proteomes" id="UP000654670">
    <property type="component" value="Unassembled WGS sequence"/>
</dbReference>
<name>A0A917W1L6_9BACL</name>
<evidence type="ECO:0000313" key="2">
    <source>
        <dbReference type="Proteomes" id="UP000654670"/>
    </source>
</evidence>
<gene>
    <name evidence="1" type="ORF">GCM10007968_22880</name>
</gene>
<reference evidence="1" key="2">
    <citation type="submission" date="2020-09" db="EMBL/GenBank/DDBJ databases">
        <authorList>
            <person name="Sun Q."/>
            <person name="Ohkuma M."/>
        </authorList>
    </citation>
    <scope>NUCLEOTIDE SEQUENCE</scope>
    <source>
        <strain evidence="1">JCM 15325</strain>
    </source>
</reference>
<evidence type="ECO:0000313" key="1">
    <source>
        <dbReference type="EMBL" id="GGL58325.1"/>
    </source>
</evidence>
<proteinExistence type="predicted"/>
<dbReference type="AlphaFoldDB" id="A0A917W1L6"/>
<reference evidence="1" key="1">
    <citation type="journal article" date="2014" name="Int. J. Syst. Evol. Microbiol.">
        <title>Complete genome sequence of Corynebacterium casei LMG S-19264T (=DSM 44701T), isolated from a smear-ripened cheese.</title>
        <authorList>
            <consortium name="US DOE Joint Genome Institute (JGI-PGF)"/>
            <person name="Walter F."/>
            <person name="Albersmeier A."/>
            <person name="Kalinowski J."/>
            <person name="Ruckert C."/>
        </authorList>
    </citation>
    <scope>NUCLEOTIDE SEQUENCE</scope>
    <source>
        <strain evidence="1">JCM 15325</strain>
    </source>
</reference>
<protein>
    <submittedName>
        <fullName evidence="1">Uncharacterized protein</fullName>
    </submittedName>
</protein>